<dbReference type="PIRSF" id="PIRSF006603">
    <property type="entry name" value="DinF"/>
    <property type="match status" value="1"/>
</dbReference>
<dbReference type="InterPro" id="IPR052031">
    <property type="entry name" value="Membrane_Transporter-Flippase"/>
</dbReference>
<dbReference type="InterPro" id="IPR048279">
    <property type="entry name" value="MdtK-like"/>
</dbReference>
<feature type="transmembrane region" description="Helical" evidence="7">
    <location>
        <begin position="168"/>
        <end position="190"/>
    </location>
</feature>
<evidence type="ECO:0000256" key="3">
    <source>
        <dbReference type="ARBA" id="ARBA00022475"/>
    </source>
</evidence>
<dbReference type="EMBL" id="QKRA01000006">
    <property type="protein sequence ID" value="RDL43698.1"/>
    <property type="molecule type" value="Genomic_DNA"/>
</dbReference>
<keyword evidence="3" id="KW-1003">Cell membrane</keyword>
<feature type="transmembrane region" description="Helical" evidence="7">
    <location>
        <begin position="94"/>
        <end position="113"/>
    </location>
</feature>
<evidence type="ECO:0000313" key="9">
    <source>
        <dbReference type="Proteomes" id="UP000254326"/>
    </source>
</evidence>
<reference evidence="8 9" key="1">
    <citation type="submission" date="2018-06" db="EMBL/GenBank/DDBJ databases">
        <title>Marinomonas sp. YLB-05 draft genome sequence.</title>
        <authorList>
            <person name="Yu L."/>
            <person name="Tang X."/>
        </authorList>
    </citation>
    <scope>NUCLEOTIDE SEQUENCE [LARGE SCALE GENOMIC DNA]</scope>
    <source>
        <strain evidence="8 9">YLB-05</strain>
    </source>
</reference>
<accession>A0A370U7I9</accession>
<evidence type="ECO:0000256" key="5">
    <source>
        <dbReference type="ARBA" id="ARBA00022989"/>
    </source>
</evidence>
<dbReference type="GO" id="GO:0042910">
    <property type="term" value="F:xenobiotic transmembrane transporter activity"/>
    <property type="evidence" value="ECO:0007669"/>
    <property type="project" value="InterPro"/>
</dbReference>
<feature type="transmembrane region" description="Helical" evidence="7">
    <location>
        <begin position="413"/>
        <end position="432"/>
    </location>
</feature>
<feature type="transmembrane region" description="Helical" evidence="7">
    <location>
        <begin position="12"/>
        <end position="33"/>
    </location>
</feature>
<feature type="transmembrane region" description="Helical" evidence="7">
    <location>
        <begin position="269"/>
        <end position="297"/>
    </location>
</feature>
<dbReference type="InterPro" id="IPR002528">
    <property type="entry name" value="MATE_fam"/>
</dbReference>
<dbReference type="RefSeq" id="WP_115468616.1">
    <property type="nucleotide sequence ID" value="NZ_QKRA01000006.1"/>
</dbReference>
<comment type="caution">
    <text evidence="8">The sequence shown here is derived from an EMBL/GenBank/DDBJ whole genome shotgun (WGS) entry which is preliminary data.</text>
</comment>
<feature type="transmembrane region" description="Helical" evidence="7">
    <location>
        <begin position="196"/>
        <end position="215"/>
    </location>
</feature>
<protein>
    <submittedName>
        <fullName evidence="8">MATE family efflux transporter</fullName>
    </submittedName>
</protein>
<keyword evidence="4 7" id="KW-0812">Transmembrane</keyword>
<keyword evidence="5 7" id="KW-1133">Transmembrane helix</keyword>
<name>A0A370U7I9_9GAMM</name>
<dbReference type="NCBIfam" id="TIGR00797">
    <property type="entry name" value="matE"/>
    <property type="match status" value="1"/>
</dbReference>
<evidence type="ECO:0000256" key="1">
    <source>
        <dbReference type="ARBA" id="ARBA00004429"/>
    </source>
</evidence>
<feature type="transmembrane region" description="Helical" evidence="7">
    <location>
        <begin position="352"/>
        <end position="375"/>
    </location>
</feature>
<keyword evidence="2" id="KW-0813">Transport</keyword>
<feature type="transmembrane region" description="Helical" evidence="7">
    <location>
        <begin position="133"/>
        <end position="156"/>
    </location>
</feature>
<dbReference type="GO" id="GO:0015297">
    <property type="term" value="F:antiporter activity"/>
    <property type="evidence" value="ECO:0007669"/>
    <property type="project" value="InterPro"/>
</dbReference>
<feature type="transmembrane region" description="Helical" evidence="7">
    <location>
        <begin position="387"/>
        <end position="407"/>
    </location>
</feature>
<comment type="subcellular location">
    <subcellularLocation>
        <location evidence="1">Cell inner membrane</location>
        <topology evidence="1">Multi-pass membrane protein</topology>
    </subcellularLocation>
</comment>
<feature type="transmembrane region" description="Helical" evidence="7">
    <location>
        <begin position="236"/>
        <end position="257"/>
    </location>
</feature>
<dbReference type="AlphaFoldDB" id="A0A370U7I9"/>
<evidence type="ECO:0000256" key="7">
    <source>
        <dbReference type="SAM" id="Phobius"/>
    </source>
</evidence>
<dbReference type="Pfam" id="PF01554">
    <property type="entry name" value="MatE"/>
    <property type="match status" value="2"/>
</dbReference>
<dbReference type="GO" id="GO:0005886">
    <property type="term" value="C:plasma membrane"/>
    <property type="evidence" value="ECO:0007669"/>
    <property type="project" value="UniProtKB-SubCell"/>
</dbReference>
<keyword evidence="6 7" id="KW-0472">Membrane</keyword>
<dbReference type="Proteomes" id="UP000254326">
    <property type="component" value="Unassembled WGS sequence"/>
</dbReference>
<evidence type="ECO:0000313" key="8">
    <source>
        <dbReference type="EMBL" id="RDL43698.1"/>
    </source>
</evidence>
<organism evidence="8 9">
    <name type="scientific">Marinomonas piezotolerans</name>
    <dbReference type="NCBI Taxonomy" id="2213058"/>
    <lineage>
        <taxon>Bacteria</taxon>
        <taxon>Pseudomonadati</taxon>
        <taxon>Pseudomonadota</taxon>
        <taxon>Gammaproteobacteria</taxon>
        <taxon>Oceanospirillales</taxon>
        <taxon>Oceanospirillaceae</taxon>
        <taxon>Marinomonas</taxon>
    </lineage>
</organism>
<keyword evidence="9" id="KW-1185">Reference proteome</keyword>
<proteinExistence type="predicted"/>
<dbReference type="PANTHER" id="PTHR43549">
    <property type="entry name" value="MULTIDRUG RESISTANCE PROTEIN YPNP-RELATED"/>
    <property type="match status" value="1"/>
</dbReference>
<evidence type="ECO:0000256" key="6">
    <source>
        <dbReference type="ARBA" id="ARBA00023136"/>
    </source>
</evidence>
<gene>
    <name evidence="8" type="ORF">DN730_13205</name>
</gene>
<feature type="transmembrane region" description="Helical" evidence="7">
    <location>
        <begin position="309"/>
        <end position="332"/>
    </location>
</feature>
<sequence length="463" mass="49706">MPKQAKLTQGSTFKHVAVMSFTGALGLMAMFLVDLVDMLFLSMLDEREAVAAVGFASTVMFFTISLSIAMSISASALVARAVGRGNIELARRRATNALGIGVIFSSLVVWILWPKIPAILHFLGADFKTLDLATGYLQILLLGMPAVMIGMIGSGIMRALGDARRAMYATLLCSVVNALLDPIFIFVFGLGIHGAAIASLIARLSMVVVTYYGVVSVHKMLGQFDLVECLQDLKPIALIAVPAMLTNMSSPLANAIVMSHAASFGDEAVAGVAIVGRIVPVVFGGLFALSGAVGPILSQNYGAKQFQRMHHALTSAVVYAFVYTVTLCLLLYSTQGFLVAMFNASDETANLIRFFATYGSYSFFFQSLLFIAIAVFNNLGKPLNSTLLNFGRATLGTWPLVSFFGFLMGAEGIIMGQAIGSVIFGCIGFIMARRYLQELETREEWALIESLPEDDLLASQTRG</sequence>
<evidence type="ECO:0000256" key="4">
    <source>
        <dbReference type="ARBA" id="ARBA00022692"/>
    </source>
</evidence>
<evidence type="ECO:0000256" key="2">
    <source>
        <dbReference type="ARBA" id="ARBA00022448"/>
    </source>
</evidence>
<feature type="transmembrane region" description="Helical" evidence="7">
    <location>
        <begin position="53"/>
        <end position="82"/>
    </location>
</feature>
<dbReference type="OrthoDB" id="9806302at2"/>
<dbReference type="PANTHER" id="PTHR43549:SF2">
    <property type="entry name" value="MULTIDRUG RESISTANCE PROTEIN NORM-RELATED"/>
    <property type="match status" value="1"/>
</dbReference>